<feature type="region of interest" description="Disordered" evidence="1">
    <location>
        <begin position="71"/>
        <end position="91"/>
    </location>
</feature>
<dbReference type="InterPro" id="IPR014002">
    <property type="entry name" value="Agenet_dom_plant"/>
</dbReference>
<evidence type="ECO:0000256" key="1">
    <source>
        <dbReference type="SAM" id="MobiDB-lite"/>
    </source>
</evidence>
<gene>
    <name evidence="3" type="ORF">BU24DRAFT_404043</name>
</gene>
<dbReference type="OrthoDB" id="79171at2759"/>
<feature type="compositionally biased region" description="Basic and acidic residues" evidence="1">
    <location>
        <begin position="291"/>
        <end position="306"/>
    </location>
</feature>
<dbReference type="SUPFAM" id="SSF63748">
    <property type="entry name" value="Tudor/PWWP/MBT"/>
    <property type="match status" value="1"/>
</dbReference>
<name>A0A6A5Y8A9_9PLEO</name>
<dbReference type="SMART" id="SM00333">
    <property type="entry name" value="TUDOR"/>
    <property type="match status" value="1"/>
</dbReference>
<feature type="compositionally biased region" description="Basic and acidic residues" evidence="1">
    <location>
        <begin position="1"/>
        <end position="24"/>
    </location>
</feature>
<dbReference type="Gene3D" id="2.30.30.140">
    <property type="match status" value="1"/>
</dbReference>
<feature type="region of interest" description="Disordered" evidence="1">
    <location>
        <begin position="1"/>
        <end position="43"/>
    </location>
</feature>
<feature type="compositionally biased region" description="Polar residues" evidence="1">
    <location>
        <begin position="252"/>
        <end position="261"/>
    </location>
</feature>
<dbReference type="InterPro" id="IPR002999">
    <property type="entry name" value="Tudor"/>
</dbReference>
<evidence type="ECO:0000313" key="3">
    <source>
        <dbReference type="EMBL" id="KAF2020981.1"/>
    </source>
</evidence>
<reference evidence="3" key="1">
    <citation type="journal article" date="2020" name="Stud. Mycol.">
        <title>101 Dothideomycetes genomes: a test case for predicting lifestyles and emergence of pathogens.</title>
        <authorList>
            <person name="Haridas S."/>
            <person name="Albert R."/>
            <person name="Binder M."/>
            <person name="Bloem J."/>
            <person name="Labutti K."/>
            <person name="Salamov A."/>
            <person name="Andreopoulos B."/>
            <person name="Baker S."/>
            <person name="Barry K."/>
            <person name="Bills G."/>
            <person name="Bluhm B."/>
            <person name="Cannon C."/>
            <person name="Castanera R."/>
            <person name="Culley D."/>
            <person name="Daum C."/>
            <person name="Ezra D."/>
            <person name="Gonzalez J."/>
            <person name="Henrissat B."/>
            <person name="Kuo A."/>
            <person name="Liang C."/>
            <person name="Lipzen A."/>
            <person name="Lutzoni F."/>
            <person name="Magnuson J."/>
            <person name="Mondo S."/>
            <person name="Nolan M."/>
            <person name="Ohm R."/>
            <person name="Pangilinan J."/>
            <person name="Park H.-J."/>
            <person name="Ramirez L."/>
            <person name="Alfaro M."/>
            <person name="Sun H."/>
            <person name="Tritt A."/>
            <person name="Yoshinaga Y."/>
            <person name="Zwiers L.-H."/>
            <person name="Turgeon B."/>
            <person name="Goodwin S."/>
            <person name="Spatafora J."/>
            <person name="Crous P."/>
            <person name="Grigoriev I."/>
        </authorList>
    </citation>
    <scope>NUCLEOTIDE SEQUENCE</scope>
    <source>
        <strain evidence="3">CBS 175.79</strain>
    </source>
</reference>
<feature type="domain" description="Tudor" evidence="2">
    <location>
        <begin position="109"/>
        <end position="170"/>
    </location>
</feature>
<keyword evidence="4" id="KW-1185">Reference proteome</keyword>
<dbReference type="GeneID" id="54283016"/>
<feature type="region of interest" description="Disordered" evidence="1">
    <location>
        <begin position="246"/>
        <end position="306"/>
    </location>
</feature>
<dbReference type="Proteomes" id="UP000799778">
    <property type="component" value="Unassembled WGS sequence"/>
</dbReference>
<dbReference type="EMBL" id="ML978066">
    <property type="protein sequence ID" value="KAF2020981.1"/>
    <property type="molecule type" value="Genomic_DNA"/>
</dbReference>
<evidence type="ECO:0000259" key="2">
    <source>
        <dbReference type="PROSITE" id="PS50304"/>
    </source>
</evidence>
<proteinExistence type="predicted"/>
<dbReference type="PROSITE" id="PS50304">
    <property type="entry name" value="TUDOR"/>
    <property type="match status" value="1"/>
</dbReference>
<dbReference type="RefSeq" id="XP_033389320.1">
    <property type="nucleotide sequence ID" value="XM_033525619.1"/>
</dbReference>
<feature type="region of interest" description="Disordered" evidence="1">
    <location>
        <begin position="203"/>
        <end position="224"/>
    </location>
</feature>
<evidence type="ECO:0000313" key="4">
    <source>
        <dbReference type="Proteomes" id="UP000799778"/>
    </source>
</evidence>
<accession>A0A6A5Y8A9</accession>
<organism evidence="3 4">
    <name type="scientific">Aaosphaeria arxii CBS 175.79</name>
    <dbReference type="NCBI Taxonomy" id="1450172"/>
    <lineage>
        <taxon>Eukaryota</taxon>
        <taxon>Fungi</taxon>
        <taxon>Dikarya</taxon>
        <taxon>Ascomycota</taxon>
        <taxon>Pezizomycotina</taxon>
        <taxon>Dothideomycetes</taxon>
        <taxon>Pleosporomycetidae</taxon>
        <taxon>Pleosporales</taxon>
        <taxon>Pleosporales incertae sedis</taxon>
        <taxon>Aaosphaeria</taxon>
    </lineage>
</organism>
<sequence>MADRKTIQDLKETKAKLEDERAQRDQWASLLPEAENGTSEESQALAAEIRASIAQQDAAIASLSDKLSALQKQLPESAEPDPAAPKFDPEKHPMLRKAVEKVEPAKPVNFNTGDICEVLWTDKSWYRAKVQTVLGSVSDPKYRIRFLEYEESITVGRDSIRPLPNEKKRKAEVATVPTPPPVAQSPHVISGPASINPEALAAKKDPAPDNAAPPPRRKIGGHKALERKANDWKAFTTKGVGKQIGKKDSMFRSGTTVNSRVGFTGSGAGMTKTNKRVRYNNKDKDEDEDTMSNRHRTDDYQPRSRY</sequence>
<dbReference type="SMART" id="SM00743">
    <property type="entry name" value="Agenet"/>
    <property type="match status" value="1"/>
</dbReference>
<protein>
    <recommendedName>
        <fullName evidence="2">Tudor domain-containing protein</fullName>
    </recommendedName>
</protein>
<dbReference type="AlphaFoldDB" id="A0A6A5Y8A9"/>